<proteinExistence type="predicted"/>
<gene>
    <name evidence="7" type="ORF">GCM10007103_14960</name>
</gene>
<accession>A0A918SE66</accession>
<keyword evidence="4 5" id="KW-0472">Membrane</keyword>
<dbReference type="InterPro" id="IPR003807">
    <property type="entry name" value="DUF202"/>
</dbReference>
<feature type="transmembrane region" description="Helical" evidence="5">
    <location>
        <begin position="26"/>
        <end position="46"/>
    </location>
</feature>
<protein>
    <recommendedName>
        <fullName evidence="6">DUF202 domain-containing protein</fullName>
    </recommendedName>
</protein>
<keyword evidence="8" id="KW-1185">Reference proteome</keyword>
<reference evidence="7" key="2">
    <citation type="submission" date="2020-09" db="EMBL/GenBank/DDBJ databases">
        <authorList>
            <person name="Sun Q."/>
            <person name="Kim S."/>
        </authorList>
    </citation>
    <scope>NUCLEOTIDE SEQUENCE</scope>
    <source>
        <strain evidence="7">KCTC 12719</strain>
    </source>
</reference>
<sequence>MPKKEELITRDWLAIDRTRMANERTFLAYFRTFVVILSSGIAILKVEVLEEMYGLGVFLVIVAPIILTIGVGRFIYVKRHIRKYHQD</sequence>
<evidence type="ECO:0000256" key="1">
    <source>
        <dbReference type="ARBA" id="ARBA00004127"/>
    </source>
</evidence>
<feature type="domain" description="DUF202" evidence="6">
    <location>
        <begin position="17"/>
        <end position="79"/>
    </location>
</feature>
<evidence type="ECO:0000313" key="8">
    <source>
        <dbReference type="Proteomes" id="UP000610456"/>
    </source>
</evidence>
<organism evidence="7 8">
    <name type="scientific">Salinimicrobium marinum</name>
    <dbReference type="NCBI Taxonomy" id="680283"/>
    <lineage>
        <taxon>Bacteria</taxon>
        <taxon>Pseudomonadati</taxon>
        <taxon>Bacteroidota</taxon>
        <taxon>Flavobacteriia</taxon>
        <taxon>Flavobacteriales</taxon>
        <taxon>Flavobacteriaceae</taxon>
        <taxon>Salinimicrobium</taxon>
    </lineage>
</organism>
<evidence type="ECO:0000256" key="5">
    <source>
        <dbReference type="SAM" id="Phobius"/>
    </source>
</evidence>
<dbReference type="Pfam" id="PF02656">
    <property type="entry name" value="DUF202"/>
    <property type="match status" value="1"/>
</dbReference>
<reference evidence="7" key="1">
    <citation type="journal article" date="2014" name="Int. J. Syst. Evol. Microbiol.">
        <title>Complete genome sequence of Corynebacterium casei LMG S-19264T (=DSM 44701T), isolated from a smear-ripened cheese.</title>
        <authorList>
            <consortium name="US DOE Joint Genome Institute (JGI-PGF)"/>
            <person name="Walter F."/>
            <person name="Albersmeier A."/>
            <person name="Kalinowski J."/>
            <person name="Ruckert C."/>
        </authorList>
    </citation>
    <scope>NUCLEOTIDE SEQUENCE</scope>
    <source>
        <strain evidence="7">KCTC 12719</strain>
    </source>
</reference>
<name>A0A918SE66_9FLAO</name>
<keyword evidence="2 5" id="KW-0812">Transmembrane</keyword>
<dbReference type="AlphaFoldDB" id="A0A918SE66"/>
<comment type="caution">
    <text evidence="7">The sequence shown here is derived from an EMBL/GenBank/DDBJ whole genome shotgun (WGS) entry which is preliminary data.</text>
</comment>
<dbReference type="GO" id="GO:0012505">
    <property type="term" value="C:endomembrane system"/>
    <property type="evidence" value="ECO:0007669"/>
    <property type="project" value="UniProtKB-SubCell"/>
</dbReference>
<dbReference type="RefSeq" id="WP_189604104.1">
    <property type="nucleotide sequence ID" value="NZ_BMXB01000004.1"/>
</dbReference>
<dbReference type="EMBL" id="BMXB01000004">
    <property type="protein sequence ID" value="GHA34528.1"/>
    <property type="molecule type" value="Genomic_DNA"/>
</dbReference>
<keyword evidence="3 5" id="KW-1133">Transmembrane helix</keyword>
<evidence type="ECO:0000259" key="6">
    <source>
        <dbReference type="Pfam" id="PF02656"/>
    </source>
</evidence>
<evidence type="ECO:0000256" key="4">
    <source>
        <dbReference type="ARBA" id="ARBA00023136"/>
    </source>
</evidence>
<feature type="transmembrane region" description="Helical" evidence="5">
    <location>
        <begin position="52"/>
        <end position="76"/>
    </location>
</feature>
<evidence type="ECO:0000256" key="3">
    <source>
        <dbReference type="ARBA" id="ARBA00022989"/>
    </source>
</evidence>
<evidence type="ECO:0000313" key="7">
    <source>
        <dbReference type="EMBL" id="GHA34528.1"/>
    </source>
</evidence>
<dbReference type="Proteomes" id="UP000610456">
    <property type="component" value="Unassembled WGS sequence"/>
</dbReference>
<evidence type="ECO:0000256" key="2">
    <source>
        <dbReference type="ARBA" id="ARBA00022692"/>
    </source>
</evidence>
<comment type="subcellular location">
    <subcellularLocation>
        <location evidence="1">Endomembrane system</location>
        <topology evidence="1">Multi-pass membrane protein</topology>
    </subcellularLocation>
</comment>